<organism evidence="1">
    <name type="scientific">uncultured Caudovirales phage</name>
    <dbReference type="NCBI Taxonomy" id="2100421"/>
    <lineage>
        <taxon>Viruses</taxon>
        <taxon>Duplodnaviria</taxon>
        <taxon>Heunggongvirae</taxon>
        <taxon>Uroviricota</taxon>
        <taxon>Caudoviricetes</taxon>
        <taxon>Peduoviridae</taxon>
        <taxon>Maltschvirus</taxon>
        <taxon>Maltschvirus maltsch</taxon>
    </lineage>
</organism>
<sequence>MRMTIMFGVDHVEESERHGEAMRLLAELSKQIYTESQALKVGDVFILRDVKGNRVGVADVFSN</sequence>
<gene>
    <name evidence="1" type="ORF">UFOVP1298_9</name>
</gene>
<protein>
    <submittedName>
        <fullName evidence="1">Uncharacterized protein</fullName>
    </submittedName>
</protein>
<accession>A0A6J5RE28</accession>
<dbReference type="EMBL" id="LR797250">
    <property type="protein sequence ID" value="CAB4195279.1"/>
    <property type="molecule type" value="Genomic_DNA"/>
</dbReference>
<evidence type="ECO:0000313" key="1">
    <source>
        <dbReference type="EMBL" id="CAB4195279.1"/>
    </source>
</evidence>
<reference evidence="1" key="1">
    <citation type="submission" date="2020-05" db="EMBL/GenBank/DDBJ databases">
        <authorList>
            <person name="Chiriac C."/>
            <person name="Salcher M."/>
            <person name="Ghai R."/>
            <person name="Kavagutti S V."/>
        </authorList>
    </citation>
    <scope>NUCLEOTIDE SEQUENCE</scope>
</reference>
<name>A0A6J5RE28_9CAUD</name>
<proteinExistence type="predicted"/>